<sequence>MAGAGGGVGAIGAAGARAGGAGGICGGADVTGAGIGGGVCRVVGGRSDDVAGAAGAASTVWVGTVHPHTPSGTAAATTIAATLLRIDPPGGPCPYRCPGEGRAWRRDLRPVPRTRDGAATRVRRDSGVGPSR</sequence>
<name>A0ABP8NZP1_9NOCA</name>
<evidence type="ECO:0000256" key="1">
    <source>
        <dbReference type="SAM" id="MobiDB-lite"/>
    </source>
</evidence>
<evidence type="ECO:0000313" key="3">
    <source>
        <dbReference type="Proteomes" id="UP001501183"/>
    </source>
</evidence>
<evidence type="ECO:0000313" key="2">
    <source>
        <dbReference type="EMBL" id="GAA4476180.1"/>
    </source>
</evidence>
<feature type="compositionally biased region" description="Basic and acidic residues" evidence="1">
    <location>
        <begin position="102"/>
        <end position="126"/>
    </location>
</feature>
<reference evidence="3" key="1">
    <citation type="journal article" date="2019" name="Int. J. Syst. Evol. Microbiol.">
        <title>The Global Catalogue of Microorganisms (GCM) 10K type strain sequencing project: providing services to taxonomists for standard genome sequencing and annotation.</title>
        <authorList>
            <consortium name="The Broad Institute Genomics Platform"/>
            <consortium name="The Broad Institute Genome Sequencing Center for Infectious Disease"/>
            <person name="Wu L."/>
            <person name="Ma J."/>
        </authorList>
    </citation>
    <scope>NUCLEOTIDE SEQUENCE [LARGE SCALE GENOMIC DNA]</scope>
    <source>
        <strain evidence="3">JCM 32206</strain>
    </source>
</reference>
<proteinExistence type="predicted"/>
<organism evidence="2 3">
    <name type="scientific">Rhodococcus olei</name>
    <dbReference type="NCBI Taxonomy" id="2161675"/>
    <lineage>
        <taxon>Bacteria</taxon>
        <taxon>Bacillati</taxon>
        <taxon>Actinomycetota</taxon>
        <taxon>Actinomycetes</taxon>
        <taxon>Mycobacteriales</taxon>
        <taxon>Nocardiaceae</taxon>
        <taxon>Rhodococcus</taxon>
    </lineage>
</organism>
<gene>
    <name evidence="2" type="ORF">GCM10023094_15410</name>
</gene>
<feature type="region of interest" description="Disordered" evidence="1">
    <location>
        <begin position="100"/>
        <end position="132"/>
    </location>
</feature>
<keyword evidence="3" id="KW-1185">Reference proteome</keyword>
<accession>A0ABP8NZP1</accession>
<protein>
    <submittedName>
        <fullName evidence="2">Uncharacterized protein</fullName>
    </submittedName>
</protein>
<dbReference type="EMBL" id="BAABFB010000029">
    <property type="protein sequence ID" value="GAA4476180.1"/>
    <property type="molecule type" value="Genomic_DNA"/>
</dbReference>
<dbReference type="Proteomes" id="UP001501183">
    <property type="component" value="Unassembled WGS sequence"/>
</dbReference>
<comment type="caution">
    <text evidence="2">The sequence shown here is derived from an EMBL/GenBank/DDBJ whole genome shotgun (WGS) entry which is preliminary data.</text>
</comment>